<protein>
    <submittedName>
        <fullName evidence="1">Uncharacterized protein</fullName>
    </submittedName>
</protein>
<name>A0A5D4SQR7_9BACI</name>
<dbReference type="Proteomes" id="UP000322524">
    <property type="component" value="Unassembled WGS sequence"/>
</dbReference>
<dbReference type="OrthoDB" id="2940288at2"/>
<reference evidence="1 2" key="1">
    <citation type="submission" date="2019-08" db="EMBL/GenBank/DDBJ databases">
        <title>Bacillus genomes from the desert of Cuatro Cienegas, Coahuila.</title>
        <authorList>
            <person name="Olmedo-Alvarez G."/>
        </authorList>
    </citation>
    <scope>NUCLEOTIDE SEQUENCE [LARGE SCALE GENOMIC DNA]</scope>
    <source>
        <strain evidence="1 2">CH28_1T</strain>
    </source>
</reference>
<comment type="caution">
    <text evidence="1">The sequence shown here is derived from an EMBL/GenBank/DDBJ whole genome shotgun (WGS) entry which is preliminary data.</text>
</comment>
<dbReference type="EMBL" id="VTEV01000008">
    <property type="protein sequence ID" value="TYS64472.1"/>
    <property type="molecule type" value="Genomic_DNA"/>
</dbReference>
<evidence type="ECO:0000313" key="1">
    <source>
        <dbReference type="EMBL" id="TYS64472.1"/>
    </source>
</evidence>
<dbReference type="AlphaFoldDB" id="A0A5D4SQR7"/>
<gene>
    <name evidence="1" type="ORF">FZC76_18085</name>
</gene>
<sequence>MKLVLYNDENRVLDIQEDIQQVVTGEDEISWQHGAIKGIKTNFIVLPDEVEVGETVTEIIINQDVKNNFKKRDLEKENADLLARLENTETAIIALLDLV</sequence>
<proteinExistence type="predicted"/>
<dbReference type="RefSeq" id="WP_148989578.1">
    <property type="nucleotide sequence ID" value="NZ_VTEV01000008.1"/>
</dbReference>
<accession>A0A5D4SQR7</accession>
<evidence type="ECO:0000313" key="2">
    <source>
        <dbReference type="Proteomes" id="UP000322524"/>
    </source>
</evidence>
<organism evidence="1 2">
    <name type="scientific">Sutcliffiella horikoshii</name>
    <dbReference type="NCBI Taxonomy" id="79883"/>
    <lineage>
        <taxon>Bacteria</taxon>
        <taxon>Bacillati</taxon>
        <taxon>Bacillota</taxon>
        <taxon>Bacilli</taxon>
        <taxon>Bacillales</taxon>
        <taxon>Bacillaceae</taxon>
        <taxon>Sutcliffiella</taxon>
    </lineage>
</organism>